<dbReference type="OrthoDB" id="1164858at2"/>
<evidence type="ECO:0000313" key="3">
    <source>
        <dbReference type="Proteomes" id="UP000239366"/>
    </source>
</evidence>
<keyword evidence="1" id="KW-0732">Signal</keyword>
<dbReference type="RefSeq" id="WP_105001010.1">
    <property type="nucleotide sequence ID" value="NZ_MQVX01000001.1"/>
</dbReference>
<feature type="signal peptide" evidence="1">
    <location>
        <begin position="1"/>
        <end position="19"/>
    </location>
</feature>
<dbReference type="Pfam" id="PF20329">
    <property type="entry name" value="DUF6624"/>
    <property type="match status" value="1"/>
</dbReference>
<comment type="caution">
    <text evidence="2">The sequence shown here is derived from an EMBL/GenBank/DDBJ whole genome shotgun (WGS) entry which is preliminary data.</text>
</comment>
<dbReference type="EMBL" id="MQVX01000001">
    <property type="protein sequence ID" value="PQJ15359.1"/>
    <property type="molecule type" value="Genomic_DNA"/>
</dbReference>
<sequence length="223" mass="26025">MKRILLLGLLFGLCFSCQNQNELTPENVSQIQAELQTILEVDQAYAGIPPKELRDQWGHKKAWDIFMEKRDSVSLQHQAQVKEWYDTYGYLGFDQVGEEASSNFWIVIQHADNDLPFQQKMLEVMQEELKKNNVRPSEYALLEDRVNVALKKKQRFGTQVTYNDKGQAIPINGLVDSLNIETLRAEYKLQSFKEYCNQMTEAHFFMNKDYLAEKGITEPQLYE</sequence>
<keyword evidence="3" id="KW-1185">Reference proteome</keyword>
<proteinExistence type="predicted"/>
<dbReference type="InterPro" id="IPR046732">
    <property type="entry name" value="DUF6624"/>
</dbReference>
<name>A0A2S7T603_9FLAO</name>
<gene>
    <name evidence="2" type="ORF">BST99_06045</name>
</gene>
<organism evidence="2 3">
    <name type="scientific">Aureicoccus marinus</name>
    <dbReference type="NCBI Taxonomy" id="754435"/>
    <lineage>
        <taxon>Bacteria</taxon>
        <taxon>Pseudomonadati</taxon>
        <taxon>Bacteroidota</taxon>
        <taxon>Flavobacteriia</taxon>
        <taxon>Flavobacteriales</taxon>
        <taxon>Flavobacteriaceae</taxon>
        <taxon>Aureicoccus</taxon>
    </lineage>
</organism>
<evidence type="ECO:0000256" key="1">
    <source>
        <dbReference type="SAM" id="SignalP"/>
    </source>
</evidence>
<accession>A0A2S7T603</accession>
<feature type="chain" id="PRO_5015578892" evidence="1">
    <location>
        <begin position="20"/>
        <end position="223"/>
    </location>
</feature>
<protein>
    <submittedName>
        <fullName evidence="2">Uncharacterized protein</fullName>
    </submittedName>
</protein>
<evidence type="ECO:0000313" key="2">
    <source>
        <dbReference type="EMBL" id="PQJ15359.1"/>
    </source>
</evidence>
<reference evidence="3" key="1">
    <citation type="submission" date="2016-11" db="EMBL/GenBank/DDBJ databases">
        <title>Trade-off between light-utilization and light-protection in marine flavobacteria.</title>
        <authorList>
            <person name="Kumagai Y."/>
            <person name="Yoshizawa S."/>
            <person name="Kogure K."/>
        </authorList>
    </citation>
    <scope>NUCLEOTIDE SEQUENCE [LARGE SCALE GENOMIC DNA]</scope>
    <source>
        <strain evidence="3">SG-18</strain>
    </source>
</reference>
<dbReference type="AlphaFoldDB" id="A0A2S7T603"/>
<dbReference type="Proteomes" id="UP000239366">
    <property type="component" value="Unassembled WGS sequence"/>
</dbReference>